<dbReference type="EMBL" id="CP065856">
    <property type="protein sequence ID" value="QPV61726.1"/>
    <property type="molecule type" value="Genomic_DNA"/>
</dbReference>
<protein>
    <submittedName>
        <fullName evidence="2">Universal stress protein</fullName>
    </submittedName>
</protein>
<gene>
    <name evidence="2" type="ORF">I7X12_13315</name>
</gene>
<dbReference type="Proteomes" id="UP000595001">
    <property type="component" value="Chromosome"/>
</dbReference>
<organism evidence="2 3">
    <name type="scientific">Halosimplex litoreum</name>
    <dbReference type="NCBI Taxonomy" id="1198301"/>
    <lineage>
        <taxon>Archaea</taxon>
        <taxon>Methanobacteriati</taxon>
        <taxon>Methanobacteriota</taxon>
        <taxon>Stenosarchaea group</taxon>
        <taxon>Halobacteria</taxon>
        <taxon>Halobacteriales</taxon>
        <taxon>Haloarculaceae</taxon>
        <taxon>Halosimplex</taxon>
    </lineage>
</organism>
<evidence type="ECO:0000313" key="3">
    <source>
        <dbReference type="Proteomes" id="UP000595001"/>
    </source>
</evidence>
<keyword evidence="3" id="KW-1185">Reference proteome</keyword>
<reference evidence="2 3" key="1">
    <citation type="submission" date="2020-12" db="EMBL/GenBank/DDBJ databases">
        <title>Halosimplex halophilum sp. nov. and Halosimplex salinum sp. nov., two new members of the genus Halosimplex.</title>
        <authorList>
            <person name="Cui H.L."/>
        </authorList>
    </citation>
    <scope>NUCLEOTIDE SEQUENCE [LARGE SCALE GENOMIC DNA]</scope>
    <source>
        <strain evidence="2 3">YGH94</strain>
    </source>
</reference>
<dbReference type="InterPro" id="IPR014729">
    <property type="entry name" value="Rossmann-like_a/b/a_fold"/>
</dbReference>
<dbReference type="AlphaFoldDB" id="A0A7T3FVX3"/>
<dbReference type="RefSeq" id="WP_198060551.1">
    <property type="nucleotide sequence ID" value="NZ_CP065856.1"/>
</dbReference>
<evidence type="ECO:0000256" key="1">
    <source>
        <dbReference type="SAM" id="MobiDB-lite"/>
    </source>
</evidence>
<sequence>MTRYLLATASVHTTAAAADYLAGRLTADDEVVVLTVDEPDLDSRDAGDAANVARSRLLPATVRVLEREGERAAGVPPRNDEVGAADLVAAEIRVLLDEREVDALLLGPRRGDPDASEVGGESDGGAPGSTVRALLGDVAVPVVVVPAPEL</sequence>
<evidence type="ECO:0000313" key="2">
    <source>
        <dbReference type="EMBL" id="QPV61726.1"/>
    </source>
</evidence>
<dbReference type="GeneID" id="60589490"/>
<dbReference type="Gene3D" id="3.40.50.620">
    <property type="entry name" value="HUPs"/>
    <property type="match status" value="1"/>
</dbReference>
<proteinExistence type="predicted"/>
<dbReference type="KEGG" id="hlt:I7X12_13315"/>
<feature type="region of interest" description="Disordered" evidence="1">
    <location>
        <begin position="106"/>
        <end position="130"/>
    </location>
</feature>
<dbReference type="OrthoDB" id="157454at2157"/>
<name>A0A7T3FVX3_9EURY</name>
<accession>A0A7T3FVX3</accession>